<feature type="compositionally biased region" description="Low complexity" evidence="1">
    <location>
        <begin position="30"/>
        <end position="50"/>
    </location>
</feature>
<protein>
    <submittedName>
        <fullName evidence="2">Unannotated protein</fullName>
    </submittedName>
</protein>
<proteinExistence type="predicted"/>
<reference evidence="2" key="1">
    <citation type="submission" date="2020-05" db="EMBL/GenBank/DDBJ databases">
        <authorList>
            <person name="Chiriac C."/>
            <person name="Salcher M."/>
            <person name="Ghai R."/>
            <person name="Kavagutti S V."/>
        </authorList>
    </citation>
    <scope>NUCLEOTIDE SEQUENCE</scope>
</reference>
<dbReference type="EMBL" id="CAFBMW010000008">
    <property type="protein sequence ID" value="CAB4932393.1"/>
    <property type="molecule type" value="Genomic_DNA"/>
</dbReference>
<name>A0A6J7IMB1_9ZZZZ</name>
<feature type="region of interest" description="Disordered" evidence="1">
    <location>
        <begin position="22"/>
        <end position="69"/>
    </location>
</feature>
<organism evidence="2">
    <name type="scientific">freshwater metagenome</name>
    <dbReference type="NCBI Taxonomy" id="449393"/>
    <lineage>
        <taxon>unclassified sequences</taxon>
        <taxon>metagenomes</taxon>
        <taxon>ecological metagenomes</taxon>
    </lineage>
</organism>
<dbReference type="AlphaFoldDB" id="A0A6J7IMB1"/>
<accession>A0A6J7IMB1</accession>
<dbReference type="PROSITE" id="PS51257">
    <property type="entry name" value="PROKAR_LIPOPROTEIN"/>
    <property type="match status" value="1"/>
</dbReference>
<evidence type="ECO:0000256" key="1">
    <source>
        <dbReference type="SAM" id="MobiDB-lite"/>
    </source>
</evidence>
<gene>
    <name evidence="2" type="ORF">UFOPK3662_01312</name>
</gene>
<evidence type="ECO:0000313" key="2">
    <source>
        <dbReference type="EMBL" id="CAB4932393.1"/>
    </source>
</evidence>
<sequence length="454" mass="48163">MPRPPSLLATLVALCVALSACSSGSDAPDGSEGTTSPSGSTDASSTGASPEATDEAAPPVMVGDHPHRPACRLFTPTDAVEVLRLAGEAEFDQQVLVESVSEEDGPDPDQVDISLATTSCTYRLGDAADTAVRLDVREYADQEQARAEWATIRRFGEKRLPPRLTGGPATFRELDSALRAILEDAQQSVGGVRVPGFDDRILWRTGSTEFVATTGNLFLTFDRAENFGFTAALTKRDAALAEQVLLRAMEHAADAATPTTPVPPFFVQDEDWPPFLDPCTLLDAEGAETLLGGRPGTLSTSSVDVEPDINLGADSAAGRSHDNGCEWQLEDRRGTADLNVQYVAPQDTAEEVLDSYLGNLAFGDPTPSRAQVGRIRSAMGPGNLADVDASYVFVVGGERSSFSYYLLLDRYVLELTGSLRRGRYGSRSVDTASLRDAGQLVATQLAAAVADSTG</sequence>